<dbReference type="InterPro" id="IPR006674">
    <property type="entry name" value="HD_domain"/>
</dbReference>
<accession>A0A1V6QL30</accession>
<evidence type="ECO:0000259" key="2">
    <source>
        <dbReference type="SMART" id="SM00471"/>
    </source>
</evidence>
<dbReference type="Proteomes" id="UP000191672">
    <property type="component" value="Unassembled WGS sequence"/>
</dbReference>
<dbReference type="SMART" id="SM00471">
    <property type="entry name" value="HDc"/>
    <property type="match status" value="1"/>
</dbReference>
<dbReference type="Pfam" id="PF01966">
    <property type="entry name" value="HD"/>
    <property type="match status" value="1"/>
</dbReference>
<feature type="region of interest" description="Disordered" evidence="1">
    <location>
        <begin position="168"/>
        <end position="193"/>
    </location>
</feature>
<dbReference type="SUPFAM" id="SSF109604">
    <property type="entry name" value="HD-domain/PDEase-like"/>
    <property type="match status" value="1"/>
</dbReference>
<evidence type="ECO:0000313" key="3">
    <source>
        <dbReference type="EMBL" id="OQD89913.1"/>
    </source>
</evidence>
<dbReference type="Gene3D" id="1.10.3210.10">
    <property type="entry name" value="Hypothetical protein af1432"/>
    <property type="match status" value="1"/>
</dbReference>
<comment type="caution">
    <text evidence="3">The sequence shown here is derived from an EMBL/GenBank/DDBJ whole genome shotgun (WGS) entry which is preliminary data.</text>
</comment>
<dbReference type="InterPro" id="IPR017771">
    <property type="entry name" value="Cyanamide_hydratase_HD"/>
</dbReference>
<feature type="domain" description="HD/PDEase" evidence="2">
    <location>
        <begin position="59"/>
        <end position="150"/>
    </location>
</feature>
<evidence type="ECO:0000256" key="1">
    <source>
        <dbReference type="SAM" id="MobiDB-lite"/>
    </source>
</evidence>
<gene>
    <name evidence="3" type="ORF">PENANT_c002G00712</name>
</gene>
<dbReference type="PANTHER" id="PTHR35569">
    <property type="entry name" value="CYANAMIDE HYDRATASE DDI2-RELATED"/>
    <property type="match status" value="1"/>
</dbReference>
<feature type="region of interest" description="Disordered" evidence="1">
    <location>
        <begin position="1"/>
        <end position="42"/>
    </location>
</feature>
<dbReference type="EMBL" id="MDYN01000002">
    <property type="protein sequence ID" value="OQD89913.1"/>
    <property type="molecule type" value="Genomic_DNA"/>
</dbReference>
<keyword evidence="4" id="KW-1185">Reference proteome</keyword>
<proteinExistence type="predicted"/>
<organism evidence="3 4">
    <name type="scientific">Penicillium antarcticum</name>
    <dbReference type="NCBI Taxonomy" id="416450"/>
    <lineage>
        <taxon>Eukaryota</taxon>
        <taxon>Fungi</taxon>
        <taxon>Dikarya</taxon>
        <taxon>Ascomycota</taxon>
        <taxon>Pezizomycotina</taxon>
        <taxon>Eurotiomycetes</taxon>
        <taxon>Eurotiomycetidae</taxon>
        <taxon>Eurotiales</taxon>
        <taxon>Aspergillaceae</taxon>
        <taxon>Penicillium</taxon>
    </lineage>
</organism>
<dbReference type="InterPro" id="IPR003607">
    <property type="entry name" value="HD/PDEase_dom"/>
</dbReference>
<dbReference type="CDD" id="cd00077">
    <property type="entry name" value="HDc"/>
    <property type="match status" value="1"/>
</dbReference>
<dbReference type="AlphaFoldDB" id="A0A1V6QL30"/>
<reference evidence="4" key="1">
    <citation type="journal article" date="2017" name="Nat. Microbiol.">
        <title>Global analysis of biosynthetic gene clusters reveals vast potential of secondary metabolite production in Penicillium species.</title>
        <authorList>
            <person name="Nielsen J.C."/>
            <person name="Grijseels S."/>
            <person name="Prigent S."/>
            <person name="Ji B."/>
            <person name="Dainat J."/>
            <person name="Nielsen K.F."/>
            <person name="Frisvad J.C."/>
            <person name="Workman M."/>
            <person name="Nielsen J."/>
        </authorList>
    </citation>
    <scope>NUCLEOTIDE SEQUENCE [LARGE SCALE GENOMIC DNA]</scope>
    <source>
        <strain evidence="4">IBT 31811</strain>
    </source>
</reference>
<dbReference type="PANTHER" id="PTHR35569:SF1">
    <property type="entry name" value="CYANAMIDE HYDRATASE DDI2-RELATED"/>
    <property type="match status" value="1"/>
</dbReference>
<dbReference type="NCBIfam" id="TIGR03401">
    <property type="entry name" value="cyanamide_fam"/>
    <property type="match status" value="1"/>
</dbReference>
<name>A0A1V6QL30_9EURO</name>
<feature type="compositionally biased region" description="Low complexity" evidence="1">
    <location>
        <begin position="172"/>
        <end position="193"/>
    </location>
</feature>
<feature type="compositionally biased region" description="Polar residues" evidence="1">
    <location>
        <begin position="18"/>
        <end position="27"/>
    </location>
</feature>
<protein>
    <recommendedName>
        <fullName evidence="2">HD/PDEase domain-containing protein</fullName>
    </recommendedName>
</protein>
<evidence type="ECO:0000313" key="4">
    <source>
        <dbReference type="Proteomes" id="UP000191672"/>
    </source>
</evidence>
<sequence>MSTSTPKPMYGLTAVPATPNTLLTNKRPTQPPSPTSVQQTPIPNTPLAQRINSYAHHHLPEETYNHSLRVYHYGQAIKAYRFPASQFPEWHFDDETYFLACVLHDIGTTRENLRATRLSFEFYGGLLALRVLQDVNATHSHSHAHSHAGVNAGADSDEDKVEIRTGTGIGVGASSVGGPAATTTATNANAAAPREQAESVAEAIIRHQDLCHVGKMTAVGQLLQLATIFDNTGAYADLVHADTIKDEIELKPWAHSTALGEEFEQKVLGNRLMEPYE</sequence>